<name>A0A3G3BWT2_9CAUD</name>
<gene>
    <name evidence="2" type="primary">polC</name>
    <name evidence="2" type="ORF">BpsS36_00049</name>
</gene>
<dbReference type="InterPro" id="IPR058007">
    <property type="entry name" value="Gp5.9"/>
</dbReference>
<organism evidence="2 3">
    <name type="scientific">Bacillus phage vB_BpsS-36</name>
    <dbReference type="NCBI Taxonomy" id="2419622"/>
    <lineage>
        <taxon>Viruses</taxon>
        <taxon>Duplodnaviria</taxon>
        <taxon>Heunggongvirae</taxon>
        <taxon>Uroviricota</taxon>
        <taxon>Caudoviricetes</taxon>
        <taxon>Ehrlichviridae</taxon>
        <taxon>Nairobivirus</taxon>
        <taxon>Nairobivirus nv36</taxon>
    </lineage>
</organism>
<keyword evidence="3" id="KW-1185">Reference proteome</keyword>
<dbReference type="InterPro" id="IPR036397">
    <property type="entry name" value="RNaseH_sf"/>
</dbReference>
<proteinExistence type="predicted"/>
<dbReference type="PANTHER" id="PTHR30231:SF37">
    <property type="entry name" value="EXODEOXYRIBONUCLEASE 10"/>
    <property type="match status" value="1"/>
</dbReference>
<dbReference type="GO" id="GO:0045004">
    <property type="term" value="P:DNA replication proofreading"/>
    <property type="evidence" value="ECO:0007669"/>
    <property type="project" value="TreeGrafter"/>
</dbReference>
<dbReference type="InterPro" id="IPR013520">
    <property type="entry name" value="Ribonucl_H"/>
</dbReference>
<dbReference type="EMBL" id="MH884513">
    <property type="protein sequence ID" value="AYP68755.1"/>
    <property type="molecule type" value="Genomic_DNA"/>
</dbReference>
<dbReference type="Pfam" id="PF25708">
    <property type="entry name" value="Phage_T7_Gp5_9"/>
    <property type="match status" value="1"/>
</dbReference>
<evidence type="ECO:0000259" key="1">
    <source>
        <dbReference type="SMART" id="SM00479"/>
    </source>
</evidence>
<dbReference type="SUPFAM" id="SSF53098">
    <property type="entry name" value="Ribonuclease H-like"/>
    <property type="match status" value="1"/>
</dbReference>
<sequence length="258" mass="29181">MASLFKNFGVSSIAVLDFETTGLSPYKDFPTEIGIVKVNVNAFGLPEVKEYTRKIKLPEGVTVPPFITELTGLTTEILEKEGFNIIDLIPDVEELLDSNTLVVGHNINFDLGFLYKHFGIEPAHFMCTRTIEILTAPHLNASLKNVHPRYYPEATQEQTHRAGDDCIMTLEVFNGQIELHGNEGMMYFKNKLVNMPDRELSFTPYNAKVLDFTKKYVSERDYNNVKEDSDKLAKLEAYGVDNWCGYGEAMTDSEGIFE</sequence>
<keyword evidence="2" id="KW-0548">Nucleotidyltransferase</keyword>
<dbReference type="Gene3D" id="3.30.420.10">
    <property type="entry name" value="Ribonuclease H-like superfamily/Ribonuclease H"/>
    <property type="match status" value="1"/>
</dbReference>
<dbReference type="GO" id="GO:0003887">
    <property type="term" value="F:DNA-directed DNA polymerase activity"/>
    <property type="evidence" value="ECO:0007669"/>
    <property type="project" value="UniProtKB-EC"/>
</dbReference>
<dbReference type="GO" id="GO:0003676">
    <property type="term" value="F:nucleic acid binding"/>
    <property type="evidence" value="ECO:0007669"/>
    <property type="project" value="InterPro"/>
</dbReference>
<dbReference type="GO" id="GO:0008408">
    <property type="term" value="F:3'-5' exonuclease activity"/>
    <property type="evidence" value="ECO:0007669"/>
    <property type="project" value="TreeGrafter"/>
</dbReference>
<dbReference type="Proteomes" id="UP000275945">
    <property type="component" value="Segment"/>
</dbReference>
<dbReference type="CDD" id="cd06127">
    <property type="entry name" value="DEDDh"/>
    <property type="match status" value="1"/>
</dbReference>
<keyword evidence="2" id="KW-0808">Transferase</keyword>
<evidence type="ECO:0000313" key="2">
    <source>
        <dbReference type="EMBL" id="AYP68755.1"/>
    </source>
</evidence>
<evidence type="ECO:0000313" key="3">
    <source>
        <dbReference type="Proteomes" id="UP000275945"/>
    </source>
</evidence>
<dbReference type="SMART" id="SM00479">
    <property type="entry name" value="EXOIII"/>
    <property type="match status" value="1"/>
</dbReference>
<accession>A0A3G3BWT2</accession>
<feature type="domain" description="Exonuclease" evidence="1">
    <location>
        <begin position="12"/>
        <end position="182"/>
    </location>
</feature>
<dbReference type="InterPro" id="IPR012337">
    <property type="entry name" value="RNaseH-like_sf"/>
</dbReference>
<dbReference type="EC" id="2.7.7.7" evidence="2"/>
<dbReference type="PANTHER" id="PTHR30231">
    <property type="entry name" value="DNA POLYMERASE III SUBUNIT EPSILON"/>
    <property type="match status" value="1"/>
</dbReference>
<reference evidence="2 3" key="1">
    <citation type="submission" date="2018-09" db="EMBL/GenBank/DDBJ databases">
        <title>Comparative Genomic Analysis of Eight Novel Haloalkaliphilic Bacteriophages from Lake Elmenteita, Kenya.</title>
        <authorList>
            <person name="Akhwale J.K."/>
        </authorList>
    </citation>
    <scope>NUCLEOTIDE SEQUENCE [LARGE SCALE GENOMIC DNA]</scope>
</reference>
<protein>
    <submittedName>
        <fullName evidence="2">DNA polymerase III PolC-type</fullName>
        <ecNumber evidence="2">2.7.7.7</ecNumber>
    </submittedName>
</protein>
<dbReference type="Pfam" id="PF00929">
    <property type="entry name" value="RNase_T"/>
    <property type="match status" value="1"/>
</dbReference>